<keyword evidence="1" id="KW-0328">Glycosyltransferase</keyword>
<dbReference type="InterPro" id="IPR001296">
    <property type="entry name" value="Glyco_trans_1"/>
</dbReference>
<organism evidence="4 5">
    <name type="scientific">Roseicella aquatilis</name>
    <dbReference type="NCBI Taxonomy" id="2527868"/>
    <lineage>
        <taxon>Bacteria</taxon>
        <taxon>Pseudomonadati</taxon>
        <taxon>Pseudomonadota</taxon>
        <taxon>Alphaproteobacteria</taxon>
        <taxon>Acetobacterales</taxon>
        <taxon>Roseomonadaceae</taxon>
        <taxon>Roseicella</taxon>
    </lineage>
</organism>
<evidence type="ECO:0000259" key="3">
    <source>
        <dbReference type="Pfam" id="PF00534"/>
    </source>
</evidence>
<evidence type="ECO:0000313" key="4">
    <source>
        <dbReference type="EMBL" id="TCZ61352.1"/>
    </source>
</evidence>
<keyword evidence="2 4" id="KW-0808">Transferase</keyword>
<gene>
    <name evidence="4" type="ORF">EXY23_12475</name>
</gene>
<dbReference type="Pfam" id="PF00534">
    <property type="entry name" value="Glycos_transf_1"/>
    <property type="match status" value="1"/>
</dbReference>
<dbReference type="Gene3D" id="3.40.50.2000">
    <property type="entry name" value="Glycogen Phosphorylase B"/>
    <property type="match status" value="2"/>
</dbReference>
<feature type="domain" description="Glycosyl transferase family 1" evidence="3">
    <location>
        <begin position="211"/>
        <end position="380"/>
    </location>
</feature>
<evidence type="ECO:0000256" key="2">
    <source>
        <dbReference type="ARBA" id="ARBA00022679"/>
    </source>
</evidence>
<dbReference type="Proteomes" id="UP000295023">
    <property type="component" value="Unassembled WGS sequence"/>
</dbReference>
<dbReference type="SUPFAM" id="SSF53756">
    <property type="entry name" value="UDP-Glycosyltransferase/glycogen phosphorylase"/>
    <property type="match status" value="1"/>
</dbReference>
<dbReference type="EMBL" id="SKBM01000010">
    <property type="protein sequence ID" value="TCZ61352.1"/>
    <property type="molecule type" value="Genomic_DNA"/>
</dbReference>
<comment type="caution">
    <text evidence="4">The sequence shown here is derived from an EMBL/GenBank/DDBJ whole genome shotgun (WGS) entry which is preliminary data.</text>
</comment>
<proteinExistence type="predicted"/>
<name>A0A4R4DNC0_9PROT</name>
<dbReference type="GO" id="GO:0016757">
    <property type="term" value="F:glycosyltransferase activity"/>
    <property type="evidence" value="ECO:0007669"/>
    <property type="project" value="UniProtKB-KW"/>
</dbReference>
<accession>A0A4R4DNC0</accession>
<dbReference type="AlphaFoldDB" id="A0A4R4DNC0"/>
<reference evidence="4 5" key="1">
    <citation type="submission" date="2019-03" db="EMBL/GenBank/DDBJ databases">
        <title>Paracraurococcus aquatilis NE82 genome sequence.</title>
        <authorList>
            <person name="Zhao Y."/>
            <person name="Du Z."/>
        </authorList>
    </citation>
    <scope>NUCLEOTIDE SEQUENCE [LARGE SCALE GENOMIC DNA]</scope>
    <source>
        <strain evidence="4 5">NE82</strain>
    </source>
</reference>
<sequence>MSPAPPAPAPDERGLVVFTPLPPTRSGIATYAAELLPALARSMPVAAVVAGRPEVVALPGVEVIARQDYQARPDLLARTHLHQVGNSLDHAHALVAALRRPGIVTLHDPVLHHLVEALTLGHGDAAGYEAALYAEHGEAGRRVARLRAQGIFDPAMRFLLPLHRQVLARARGVILHSRFAAGRVGRPGGPPLRIVPHHLSPAVAALDGLTRAEARRRLGLPEGVPILLTLGHATPAKRIEVVLEAAARLAAEFPHLLYVVAGAPDPALDLPGLLARFGLGERVRVTGWLPEEDFLPYARAADLLVNLRWPIAGESSGALVRALGMGLAAVVDDAGPAAEYPDAVVAKLPPGPDPAPRLAALAGALLRDAARREALGAAARAHLRQACSLEASAAAYRAAIRDWG</sequence>
<dbReference type="PANTHER" id="PTHR12526:SF510">
    <property type="entry name" value="D-INOSITOL 3-PHOSPHATE GLYCOSYLTRANSFERASE"/>
    <property type="match status" value="1"/>
</dbReference>
<evidence type="ECO:0000256" key="1">
    <source>
        <dbReference type="ARBA" id="ARBA00022676"/>
    </source>
</evidence>
<evidence type="ECO:0000313" key="5">
    <source>
        <dbReference type="Proteomes" id="UP000295023"/>
    </source>
</evidence>
<dbReference type="OrthoDB" id="9801609at2"/>
<dbReference type="RefSeq" id="WP_132289317.1">
    <property type="nucleotide sequence ID" value="NZ_SKBM01000010.1"/>
</dbReference>
<dbReference type="PANTHER" id="PTHR12526">
    <property type="entry name" value="GLYCOSYLTRANSFERASE"/>
    <property type="match status" value="1"/>
</dbReference>
<keyword evidence="5" id="KW-1185">Reference proteome</keyword>
<protein>
    <submittedName>
        <fullName evidence="4">Glycosyltransferase</fullName>
    </submittedName>
</protein>